<organism evidence="1 2">
    <name type="scientific">Nezara viridula</name>
    <name type="common">Southern green stink bug</name>
    <name type="synonym">Cimex viridulus</name>
    <dbReference type="NCBI Taxonomy" id="85310"/>
    <lineage>
        <taxon>Eukaryota</taxon>
        <taxon>Metazoa</taxon>
        <taxon>Ecdysozoa</taxon>
        <taxon>Arthropoda</taxon>
        <taxon>Hexapoda</taxon>
        <taxon>Insecta</taxon>
        <taxon>Pterygota</taxon>
        <taxon>Neoptera</taxon>
        <taxon>Paraneoptera</taxon>
        <taxon>Hemiptera</taxon>
        <taxon>Heteroptera</taxon>
        <taxon>Panheteroptera</taxon>
        <taxon>Pentatomomorpha</taxon>
        <taxon>Pentatomoidea</taxon>
        <taxon>Pentatomidae</taxon>
        <taxon>Pentatominae</taxon>
        <taxon>Nezara</taxon>
    </lineage>
</organism>
<protein>
    <submittedName>
        <fullName evidence="1">Uncharacterized protein</fullName>
    </submittedName>
</protein>
<evidence type="ECO:0000313" key="2">
    <source>
        <dbReference type="Proteomes" id="UP001152798"/>
    </source>
</evidence>
<reference evidence="1" key="1">
    <citation type="submission" date="2022-01" db="EMBL/GenBank/DDBJ databases">
        <authorList>
            <person name="King R."/>
        </authorList>
    </citation>
    <scope>NUCLEOTIDE SEQUENCE</scope>
</reference>
<gene>
    <name evidence="1" type="ORF">NEZAVI_LOCUS13533</name>
</gene>
<dbReference type="Proteomes" id="UP001152798">
    <property type="component" value="Chromosome 6"/>
</dbReference>
<keyword evidence="2" id="KW-1185">Reference proteome</keyword>
<name>A0A9P0MVN9_NEZVI</name>
<proteinExistence type="predicted"/>
<dbReference type="AlphaFoldDB" id="A0A9P0MVN9"/>
<evidence type="ECO:0000313" key="1">
    <source>
        <dbReference type="EMBL" id="CAH1405296.1"/>
    </source>
</evidence>
<sequence length="85" mass="9845">MDHSKSSIQKGVERDVNSKRWLCYRSCDMLHTASVIRSMHMDEDGLMGSPQHRLGSAKVELTLAELKQFSRFGFPCSIYDDFRYL</sequence>
<dbReference type="OrthoDB" id="10286223at2759"/>
<accession>A0A9P0MVN9</accession>
<dbReference type="EMBL" id="OV725082">
    <property type="protein sequence ID" value="CAH1405296.1"/>
    <property type="molecule type" value="Genomic_DNA"/>
</dbReference>